<evidence type="ECO:0008006" key="4">
    <source>
        <dbReference type="Google" id="ProtNLM"/>
    </source>
</evidence>
<dbReference type="EMBL" id="FZOB01000003">
    <property type="protein sequence ID" value="SNR70348.1"/>
    <property type="molecule type" value="Genomic_DNA"/>
</dbReference>
<feature type="signal peptide" evidence="1">
    <location>
        <begin position="1"/>
        <end position="26"/>
    </location>
</feature>
<name>A0A238YHS7_9BACT</name>
<accession>A0A238YHS7</accession>
<protein>
    <recommendedName>
        <fullName evidence="4">FlgD Ig-like domain-containing protein</fullName>
    </recommendedName>
</protein>
<keyword evidence="3" id="KW-1185">Reference proteome</keyword>
<evidence type="ECO:0000313" key="3">
    <source>
        <dbReference type="Proteomes" id="UP000198405"/>
    </source>
</evidence>
<sequence>MRVLKRFLTVLTVLMVFCVKSTFAQIAVFPIRDLTVYPPGIDLDLTDRIVNALKKRGVDVVDQKDLYRKLSEKGLFATGVMDIPKVAAAYELKVATILWGTKLEVDKKKHLYGVVVFATSVPEGKTFWSRVFYYQPEEHLLDIGNNLSENRIKELIVNRIAAVFPERMTASKKAFSKFHIEHFSISPRYVKSGEPVSILLKSTKGFKKDEIVVHIDGDSVVLRRVDGDYEGIYVPRLREGKYPVYINVNGKKLFLDELTIDNTPPGVYLELKGLKRLGKIDFLPGKLFITAGLKRPDSVLHWNLVILNEDGDVIFKKFGYGAPIISFNWDPVRNNLPEGIYEIKFTVTDAAGNKAVLKKRFYFFHEIPVPEVKVYRDKDGNIVLSIGKINIPTGIKKIKVTVYSPKGYPLGKAELESLPAEITFKAKYNSLKVRLYIEDKLGNKLEKDFNPQIKSYKEIMEERGWVEEF</sequence>
<dbReference type="Proteomes" id="UP000198405">
    <property type="component" value="Unassembled WGS sequence"/>
</dbReference>
<reference evidence="3" key="1">
    <citation type="submission" date="2017-06" db="EMBL/GenBank/DDBJ databases">
        <authorList>
            <person name="Varghese N."/>
            <person name="Submissions S."/>
        </authorList>
    </citation>
    <scope>NUCLEOTIDE SEQUENCE [LARGE SCALE GENOMIC DNA]</scope>
    <source>
        <strain evidence="3">DSM 15668</strain>
    </source>
</reference>
<dbReference type="AlphaFoldDB" id="A0A238YHS7"/>
<evidence type="ECO:0000256" key="1">
    <source>
        <dbReference type="SAM" id="SignalP"/>
    </source>
</evidence>
<proteinExistence type="predicted"/>
<organism evidence="2 3">
    <name type="scientific">Desulfurobacterium atlanticum</name>
    <dbReference type="NCBI Taxonomy" id="240169"/>
    <lineage>
        <taxon>Bacteria</taxon>
        <taxon>Pseudomonadati</taxon>
        <taxon>Aquificota</taxon>
        <taxon>Aquificia</taxon>
        <taxon>Desulfurobacteriales</taxon>
        <taxon>Desulfurobacteriaceae</taxon>
        <taxon>Desulfurobacterium</taxon>
    </lineage>
</organism>
<keyword evidence="1" id="KW-0732">Signal</keyword>
<gene>
    <name evidence="2" type="ORF">SAMN06265340_103140</name>
</gene>
<feature type="chain" id="PRO_5013122370" description="FlgD Ig-like domain-containing protein" evidence="1">
    <location>
        <begin position="27"/>
        <end position="469"/>
    </location>
</feature>
<evidence type="ECO:0000313" key="2">
    <source>
        <dbReference type="EMBL" id="SNR70348.1"/>
    </source>
</evidence>